<reference evidence="2 3" key="1">
    <citation type="submission" date="2019-10" db="EMBL/GenBank/DDBJ databases">
        <title>Paraburkholderia sp. isolated from nodules of Mimosa pudica from Brazilian Atlantic Forest soils.</title>
        <authorList>
            <person name="Paulitsch F."/>
            <person name="Hungria M."/>
            <person name="Dall'Agnol R."/>
        </authorList>
    </citation>
    <scope>NUCLEOTIDE SEQUENCE [LARGE SCALE GENOMIC DNA]</scope>
    <source>
        <strain evidence="2 3">CNPSo 3157</strain>
    </source>
</reference>
<protein>
    <submittedName>
        <fullName evidence="2">Anti-sigma factor</fullName>
    </submittedName>
</protein>
<keyword evidence="3" id="KW-1185">Reference proteome</keyword>
<evidence type="ECO:0000313" key="3">
    <source>
        <dbReference type="Proteomes" id="UP000484381"/>
    </source>
</evidence>
<evidence type="ECO:0000256" key="1">
    <source>
        <dbReference type="SAM" id="Phobius"/>
    </source>
</evidence>
<name>A0A7X1THY8_9BURK</name>
<dbReference type="Gene3D" id="1.10.10.1320">
    <property type="entry name" value="Anti-sigma factor, zinc-finger domain"/>
    <property type="match status" value="1"/>
</dbReference>
<proteinExistence type="predicted"/>
<keyword evidence="1" id="KW-1133">Transmembrane helix</keyword>
<gene>
    <name evidence="2" type="ORF">GCT13_22870</name>
</gene>
<organism evidence="2 3">
    <name type="scientific">Paraburkholderia franconis</name>
    <dbReference type="NCBI Taxonomy" id="2654983"/>
    <lineage>
        <taxon>Bacteria</taxon>
        <taxon>Pseudomonadati</taxon>
        <taxon>Pseudomonadota</taxon>
        <taxon>Betaproteobacteria</taxon>
        <taxon>Burkholderiales</taxon>
        <taxon>Burkholderiaceae</taxon>
        <taxon>Paraburkholderia</taxon>
    </lineage>
</organism>
<comment type="caution">
    <text evidence="2">The sequence shown here is derived from an EMBL/GenBank/DDBJ whole genome shotgun (WGS) entry which is preliminary data.</text>
</comment>
<accession>A0A7X1THY8</accession>
<feature type="transmembrane region" description="Helical" evidence="1">
    <location>
        <begin position="90"/>
        <end position="112"/>
    </location>
</feature>
<dbReference type="EMBL" id="WHNP01000022">
    <property type="protein sequence ID" value="MPW19664.1"/>
    <property type="molecule type" value="Genomic_DNA"/>
</dbReference>
<keyword evidence="1" id="KW-0472">Membrane</keyword>
<dbReference type="RefSeq" id="WP_152761907.1">
    <property type="nucleotide sequence ID" value="NZ_WHNP01000022.1"/>
</dbReference>
<dbReference type="Proteomes" id="UP000484381">
    <property type="component" value="Unassembled WGS sequence"/>
</dbReference>
<dbReference type="InterPro" id="IPR041916">
    <property type="entry name" value="Anti_sigma_zinc_sf"/>
</dbReference>
<sequence length="271" mass="30028">MKNIDDSMLMMYVDGELPPEQRAEVAAAIAHSHDLGARVDALRASCLPYRAAFERQRLPPVPESLVRRVDELVSVSAPRQRGDVPRKAPAVPWLAAAFVAGAVISGVLTGYLGPLTPFHHEAVSPWVRSVADYQVLYGRETVASIRDDPANTEQILTDIRQRDGMPVRVPDLQQAGLKFKRVQRLNYDNRPLIQIVYLPERGDPVALCVLEVADSLPDEPVRAQQVGQMKTVTWRSNKLAYVLLAKNTPVDLQQMAQKIANGKVSYLYGDA</sequence>
<evidence type="ECO:0000313" key="2">
    <source>
        <dbReference type="EMBL" id="MPW19664.1"/>
    </source>
</evidence>
<dbReference type="AlphaFoldDB" id="A0A7X1THY8"/>
<keyword evidence="1" id="KW-0812">Transmembrane</keyword>